<dbReference type="AlphaFoldDB" id="A0A829GRW4"/>
<dbReference type="EMBL" id="ANKB01000062">
    <property type="protein sequence ID" value="EPC63212.1"/>
    <property type="molecule type" value="Genomic_DNA"/>
</dbReference>
<proteinExistence type="predicted"/>
<dbReference type="RefSeq" id="WP_016373236.1">
    <property type="nucleotide sequence ID" value="NZ_ANKB01000062.1"/>
</dbReference>
<comment type="caution">
    <text evidence="1">The sequence shown here is derived from an EMBL/GenBank/DDBJ whole genome shotgun (WGS) entry which is preliminary data.</text>
</comment>
<evidence type="ECO:0000313" key="2">
    <source>
        <dbReference type="Proteomes" id="UP000014285"/>
    </source>
</evidence>
<sequence length="87" mass="10205">MKQPELKKPFRVDDDLSILVRLPASNYVGGFAQYVFLRDLGFYVELEKESNDRDIDRQISQGKWHYCTEKELKEAVPDMFLKSAMCL</sequence>
<name>A0A829GRW4_LACPA</name>
<gene>
    <name evidence="1" type="ORF">Lpl14_12882</name>
</gene>
<organism evidence="1 2">
    <name type="scientific">Lacticaseibacillus paracasei subsp. tolerans Lpl14</name>
    <dbReference type="NCBI Taxonomy" id="1256229"/>
    <lineage>
        <taxon>Bacteria</taxon>
        <taxon>Bacillati</taxon>
        <taxon>Bacillota</taxon>
        <taxon>Bacilli</taxon>
        <taxon>Lactobacillales</taxon>
        <taxon>Lactobacillaceae</taxon>
        <taxon>Lacticaseibacillus</taxon>
    </lineage>
</organism>
<evidence type="ECO:0000313" key="1">
    <source>
        <dbReference type="EMBL" id="EPC63212.1"/>
    </source>
</evidence>
<accession>A0A829GRW4</accession>
<dbReference type="Proteomes" id="UP000014285">
    <property type="component" value="Unassembled WGS sequence"/>
</dbReference>
<protein>
    <submittedName>
        <fullName evidence="1">Uncharacterized protein</fullName>
    </submittedName>
</protein>
<reference evidence="1 2" key="1">
    <citation type="journal article" date="2013" name="PLoS ONE">
        <title>Lactobacillus paracasei comparative genomics: towards species pan-genome definition and exploitation of diversity.</title>
        <authorList>
            <person name="Smokvina T."/>
            <person name="Wels M."/>
            <person name="Polka J."/>
            <person name="Chervaux C."/>
            <person name="Brisse S."/>
            <person name="Boekhorst J."/>
            <person name="van Hylckama Vlieg J.E."/>
            <person name="Siezen R.J."/>
        </authorList>
    </citation>
    <scope>NUCLEOTIDE SEQUENCE [LARGE SCALE GENOMIC DNA]</scope>
    <source>
        <strain evidence="1 2">Lpl14</strain>
    </source>
</reference>